<dbReference type="InterPro" id="IPR024537">
    <property type="entry name" value="DUF3322"/>
</dbReference>
<protein>
    <submittedName>
        <fullName evidence="3">Wadjet anti-phage system protein JetD domain-containing protein</fullName>
    </submittedName>
</protein>
<evidence type="ECO:0000259" key="1">
    <source>
        <dbReference type="Pfam" id="PF09983"/>
    </source>
</evidence>
<organism evidence="3 4">
    <name type="scientific">Dietzia aurantiaca</name>
    <dbReference type="NCBI Taxonomy" id="983873"/>
    <lineage>
        <taxon>Bacteria</taxon>
        <taxon>Bacillati</taxon>
        <taxon>Actinomycetota</taxon>
        <taxon>Actinomycetes</taxon>
        <taxon>Mycobacteriales</taxon>
        <taxon>Dietziaceae</taxon>
        <taxon>Dietzia</taxon>
    </lineage>
</organism>
<dbReference type="EMBL" id="JBHSHP010000057">
    <property type="protein sequence ID" value="MFC4756058.1"/>
    <property type="molecule type" value="Genomic_DNA"/>
</dbReference>
<dbReference type="Proteomes" id="UP001595836">
    <property type="component" value="Unassembled WGS sequence"/>
</dbReference>
<reference evidence="4" key="1">
    <citation type="journal article" date="2019" name="Int. J. Syst. Evol. Microbiol.">
        <title>The Global Catalogue of Microorganisms (GCM) 10K type strain sequencing project: providing services to taxonomists for standard genome sequencing and annotation.</title>
        <authorList>
            <consortium name="The Broad Institute Genomics Platform"/>
            <consortium name="The Broad Institute Genome Sequencing Center for Infectious Disease"/>
            <person name="Wu L."/>
            <person name="Ma J."/>
        </authorList>
    </citation>
    <scope>NUCLEOTIDE SEQUENCE [LARGE SCALE GENOMIC DNA]</scope>
    <source>
        <strain evidence="4">JCM 11882</strain>
    </source>
</reference>
<dbReference type="PIRSF" id="PIRSF028408">
    <property type="entry name" value="UCP028408"/>
    <property type="match status" value="1"/>
</dbReference>
<dbReference type="InterPro" id="IPR014544">
    <property type="entry name" value="UCP028408"/>
</dbReference>
<comment type="caution">
    <text evidence="3">The sequence shown here is derived from an EMBL/GenBank/DDBJ whole genome shotgun (WGS) entry which is preliminary data.</text>
</comment>
<dbReference type="Pfam" id="PF09983">
    <property type="entry name" value="JetD_C"/>
    <property type="match status" value="1"/>
</dbReference>
<evidence type="ECO:0000313" key="3">
    <source>
        <dbReference type="EMBL" id="MFC4756058.1"/>
    </source>
</evidence>
<accession>A0ABV9PX28</accession>
<evidence type="ECO:0000259" key="2">
    <source>
        <dbReference type="Pfam" id="PF11795"/>
    </source>
</evidence>
<dbReference type="Pfam" id="PF11795">
    <property type="entry name" value="DUF3322"/>
    <property type="match status" value="1"/>
</dbReference>
<sequence length="400" mass="43653">MTGPEGKGPRSPHDLADTCATRFKRRHRDWLADPDAAASDTVRFATSMPTAARAADDPTGTAGWIRAWRNFDSANSAPGVQVTWAERRLAGFGVVSLPHRVEVRGARDIARIGGQSARWSTLLDRAHRIRALGPDHVALRRAAAGTAPVWEKFDDEDMAHLLTVCRWAIDNPTVGLTAREVAVPGIDTKWIESRVRIIEQLVDAARAGRGGSASGSGLGLRGPGPRLRLRILDPLIGFPLRDVESPVDQLATLWSDSTGPRHLVVVENLTTFLALPAIPGAVALFGRGYAVDAVAALPWALRARIVYWGDLDSHGFAILDRLRHHAPHAASVLMDHATFDAWRQFSVSDPTPTRAARTRLTAEELDTLELLTAAGDLRLEQERIPWDWALPHLTDALRAP</sequence>
<proteinExistence type="predicted"/>
<dbReference type="RefSeq" id="WP_344996203.1">
    <property type="nucleotide sequence ID" value="NZ_BAABCD010000055.1"/>
</dbReference>
<feature type="domain" description="Wadjet protein JetD C-terminal" evidence="1">
    <location>
        <begin position="219"/>
        <end position="391"/>
    </location>
</feature>
<evidence type="ECO:0000313" key="4">
    <source>
        <dbReference type="Proteomes" id="UP001595836"/>
    </source>
</evidence>
<gene>
    <name evidence="3" type="ORF">ACFO7U_14895</name>
</gene>
<keyword evidence="4" id="KW-1185">Reference proteome</keyword>
<name>A0ABV9PX28_9ACTN</name>
<dbReference type="InterPro" id="IPR024534">
    <property type="entry name" value="JetD_C"/>
</dbReference>
<feature type="domain" description="DUF3322" evidence="2">
    <location>
        <begin position="19"/>
        <end position="203"/>
    </location>
</feature>